<sequence length="76" mass="8767">MPVLSNRLFHQVSKSSMQMWAWRSFCSVALQVLQALKKNDKKLIINNLNIEKNITEKILSAVFHASLLPDIPFSKR</sequence>
<dbReference type="AlphaFoldDB" id="A0A839SGH2"/>
<evidence type="ECO:0000313" key="2">
    <source>
        <dbReference type="Proteomes" id="UP000539265"/>
    </source>
</evidence>
<protein>
    <submittedName>
        <fullName evidence="1">Uncharacterized protein</fullName>
    </submittedName>
</protein>
<keyword evidence="2" id="KW-1185">Reference proteome</keyword>
<gene>
    <name evidence="1" type="ORF">FHS11_002826</name>
</gene>
<comment type="caution">
    <text evidence="1">The sequence shown here is derived from an EMBL/GenBank/DDBJ whole genome shotgun (WGS) entry which is preliminary data.</text>
</comment>
<dbReference type="EMBL" id="JACHWX010000007">
    <property type="protein sequence ID" value="MBB3056403.1"/>
    <property type="molecule type" value="Genomic_DNA"/>
</dbReference>
<organism evidence="1 2">
    <name type="scientific">Mucilaginibacter gotjawali</name>
    <dbReference type="NCBI Taxonomy" id="1550579"/>
    <lineage>
        <taxon>Bacteria</taxon>
        <taxon>Pseudomonadati</taxon>
        <taxon>Bacteroidota</taxon>
        <taxon>Sphingobacteriia</taxon>
        <taxon>Sphingobacteriales</taxon>
        <taxon>Sphingobacteriaceae</taxon>
        <taxon>Mucilaginibacter</taxon>
    </lineage>
</organism>
<name>A0A839SGH2_9SPHI</name>
<dbReference type="RefSeq" id="WP_157750596.1">
    <property type="nucleotide sequence ID" value="NZ_AP017313.1"/>
</dbReference>
<evidence type="ECO:0000313" key="1">
    <source>
        <dbReference type="EMBL" id="MBB3056403.1"/>
    </source>
</evidence>
<accession>A0A839SGH2</accession>
<reference evidence="1" key="1">
    <citation type="submission" date="2020-08" db="EMBL/GenBank/DDBJ databases">
        <title>Genomic Encyclopedia of Type Strains, Phase III (KMG-III): the genomes of soil and plant-associated and newly described type strains.</title>
        <authorList>
            <person name="Whitman W."/>
        </authorList>
    </citation>
    <scope>NUCLEOTIDE SEQUENCE [LARGE SCALE GENOMIC DNA]</scope>
    <source>
        <strain evidence="1">CECT 8628</strain>
    </source>
</reference>
<proteinExistence type="predicted"/>
<dbReference type="Proteomes" id="UP000539265">
    <property type="component" value="Unassembled WGS sequence"/>
</dbReference>